<dbReference type="PANTHER" id="PTHR37016:SF3">
    <property type="entry name" value="NEUTRAL PROTEASE 2-RELATED"/>
    <property type="match status" value="1"/>
</dbReference>
<dbReference type="EMBL" id="CP013232">
    <property type="protein sequence ID" value="AMO96855.1"/>
    <property type="molecule type" value="Genomic_DNA"/>
</dbReference>
<dbReference type="Gene3D" id="3.40.390.10">
    <property type="entry name" value="Collagenase (Catalytic Domain)"/>
    <property type="match status" value="1"/>
</dbReference>
<evidence type="ECO:0000256" key="4">
    <source>
        <dbReference type="ARBA" id="ARBA00022723"/>
    </source>
</evidence>
<dbReference type="InterPro" id="IPR050414">
    <property type="entry name" value="Fungal_M35_metalloproteases"/>
</dbReference>
<keyword evidence="4" id="KW-0479">Metal-binding</keyword>
<evidence type="ECO:0000256" key="5">
    <source>
        <dbReference type="ARBA" id="ARBA00022801"/>
    </source>
</evidence>
<dbReference type="GO" id="GO:0006508">
    <property type="term" value="P:proteolysis"/>
    <property type="evidence" value="ECO:0007669"/>
    <property type="project" value="UniProtKB-KW"/>
</dbReference>
<feature type="chain" id="PRO_5007276985" evidence="8">
    <location>
        <begin position="26"/>
        <end position="368"/>
    </location>
</feature>
<evidence type="ECO:0000256" key="6">
    <source>
        <dbReference type="ARBA" id="ARBA00022833"/>
    </source>
</evidence>
<sequence>MYSFRKWLAGVTCVAAIVVSGSAYAARADIEVTLQEASAKGAAGSGKVLYTITNTSASPLHVLNWETPLNGVSGDLFSVDLGGQPVRYVGRLVKRKPATDKDYITLKPNESRAVEVDLSAYYEMYRAGQYVIKYKRSADTLVREVGNAVAAKASGAAAAAPAVTLETNAIPLSVDGGPAPSSKLASSDLLGAINGAAAASTTFASCSNSQKTALTTARTDATSIATNSKNYLNANNTGSRYTWWFGAVTSGRYTTVTNHYTNLSSALGTQAYKFDCSCTESGTYAYVYPDQPYTVYLCGAYWTAPANGTDSKAGTLVHETSHFTVVAGTDDHVYGQTGAHNLAVSNPTNAVDNADNHEYFAENTPARQ</sequence>
<comment type="similarity">
    <text evidence="2">Belongs to the peptidase M35 family.</text>
</comment>
<protein>
    <submittedName>
        <fullName evidence="10">Peptidyl-Lys metalloendopeptidase</fullName>
    </submittedName>
</protein>
<dbReference type="InterPro" id="IPR029463">
    <property type="entry name" value="Lys_MEP"/>
</dbReference>
<dbReference type="OrthoDB" id="7649992at2"/>
<dbReference type="InterPro" id="IPR024079">
    <property type="entry name" value="MetalloPept_cat_dom_sf"/>
</dbReference>
<dbReference type="Pfam" id="PF14521">
    <property type="entry name" value="Aspzincin_M35"/>
    <property type="match status" value="1"/>
</dbReference>
<keyword evidence="3" id="KW-0645">Protease</keyword>
<dbReference type="CDD" id="cd11306">
    <property type="entry name" value="M35_peptidyl-Lys"/>
    <property type="match status" value="1"/>
</dbReference>
<dbReference type="Gene3D" id="2.60.40.2970">
    <property type="match status" value="1"/>
</dbReference>
<gene>
    <name evidence="10" type="primary">mep</name>
    <name evidence="10" type="ORF">CFter6_4254</name>
</gene>
<dbReference type="InterPro" id="IPR034115">
    <property type="entry name" value="M35_peptidyl-Lys"/>
</dbReference>
<dbReference type="AlphaFoldDB" id="A0A127PGL0"/>
<dbReference type="GO" id="GO:0004222">
    <property type="term" value="F:metalloendopeptidase activity"/>
    <property type="evidence" value="ECO:0007669"/>
    <property type="project" value="InterPro"/>
</dbReference>
<dbReference type="PATRIC" id="fig|158899.10.peg.4217"/>
<dbReference type="GO" id="GO:0046872">
    <property type="term" value="F:metal ion binding"/>
    <property type="evidence" value="ECO:0007669"/>
    <property type="project" value="UniProtKB-KW"/>
</dbReference>
<dbReference type="SUPFAM" id="SSF55486">
    <property type="entry name" value="Metalloproteases ('zincins'), catalytic domain"/>
    <property type="match status" value="1"/>
</dbReference>
<evidence type="ECO:0000259" key="9">
    <source>
        <dbReference type="SMART" id="SM01351"/>
    </source>
</evidence>
<dbReference type="Proteomes" id="UP000072421">
    <property type="component" value="Chromosome"/>
</dbReference>
<evidence type="ECO:0000256" key="3">
    <source>
        <dbReference type="ARBA" id="ARBA00022670"/>
    </source>
</evidence>
<keyword evidence="7" id="KW-0482">Metalloprotease</keyword>
<name>A0A127PGL0_9BURK</name>
<dbReference type="SMART" id="SM01351">
    <property type="entry name" value="Aspzincin_M35"/>
    <property type="match status" value="1"/>
</dbReference>
<evidence type="ECO:0000256" key="2">
    <source>
        <dbReference type="ARBA" id="ARBA00010279"/>
    </source>
</evidence>
<keyword evidence="5" id="KW-0378">Hydrolase</keyword>
<dbReference type="PANTHER" id="PTHR37016">
    <property type="match status" value="1"/>
</dbReference>
<feature type="domain" description="Lysine-specific metallo-endopeptidase" evidence="9">
    <location>
        <begin position="230"/>
        <end position="362"/>
    </location>
</feature>
<keyword evidence="8" id="KW-0732">Signal</keyword>
<reference evidence="10 11" key="1">
    <citation type="submission" date="2015-11" db="EMBL/GenBank/DDBJ databases">
        <title>Exploring the genomic traits of fungus-feeding bacterial genus Collimonas.</title>
        <authorList>
            <person name="Song C."/>
            <person name="Schmidt R."/>
            <person name="de Jager V."/>
            <person name="Krzyzanowska D."/>
            <person name="Jongedijk E."/>
            <person name="Cankar K."/>
            <person name="Beekwilder J."/>
            <person name="van Veen A."/>
            <person name="de Boer W."/>
            <person name="van Veen J.A."/>
            <person name="Garbeva P."/>
        </authorList>
    </citation>
    <scope>NUCLEOTIDE SEQUENCE [LARGE SCALE GENOMIC DNA]</scope>
    <source>
        <strain evidence="10 11">Ter6</strain>
    </source>
</reference>
<accession>A0A127PGL0</accession>
<keyword evidence="6" id="KW-0862">Zinc</keyword>
<organism evidence="10">
    <name type="scientific">Collimonas fungivorans</name>
    <dbReference type="NCBI Taxonomy" id="158899"/>
    <lineage>
        <taxon>Bacteria</taxon>
        <taxon>Pseudomonadati</taxon>
        <taxon>Pseudomonadota</taxon>
        <taxon>Betaproteobacteria</taxon>
        <taxon>Burkholderiales</taxon>
        <taxon>Oxalobacteraceae</taxon>
        <taxon>Collimonas</taxon>
    </lineage>
</organism>
<evidence type="ECO:0000256" key="7">
    <source>
        <dbReference type="ARBA" id="ARBA00023049"/>
    </source>
</evidence>
<evidence type="ECO:0000256" key="8">
    <source>
        <dbReference type="SAM" id="SignalP"/>
    </source>
</evidence>
<feature type="signal peptide" evidence="8">
    <location>
        <begin position="1"/>
        <end position="25"/>
    </location>
</feature>
<comment type="cofactor">
    <cofactor evidence="1">
        <name>Zn(2+)</name>
        <dbReference type="ChEBI" id="CHEBI:29105"/>
    </cofactor>
</comment>
<proteinExistence type="inferred from homology"/>
<evidence type="ECO:0000256" key="1">
    <source>
        <dbReference type="ARBA" id="ARBA00001947"/>
    </source>
</evidence>
<evidence type="ECO:0000313" key="10">
    <source>
        <dbReference type="EMBL" id="AMO96855.1"/>
    </source>
</evidence>
<evidence type="ECO:0000313" key="11">
    <source>
        <dbReference type="Proteomes" id="UP000072421"/>
    </source>
</evidence>